<gene>
    <name evidence="2" type="ORF">CK501_12540</name>
</gene>
<evidence type="ECO:0000313" key="2">
    <source>
        <dbReference type="EMBL" id="PAU79630.1"/>
    </source>
</evidence>
<keyword evidence="3" id="KW-1185">Reference proteome</keyword>
<evidence type="ECO:0000313" key="3">
    <source>
        <dbReference type="Proteomes" id="UP000218896"/>
    </source>
</evidence>
<feature type="chain" id="PRO_5012403717" description="Tetratricopeptide repeat protein" evidence="1">
    <location>
        <begin position="23"/>
        <end position="353"/>
    </location>
</feature>
<dbReference type="EMBL" id="NSKD01000006">
    <property type="protein sequence ID" value="PAU79630.1"/>
    <property type="molecule type" value="Genomic_DNA"/>
</dbReference>
<accession>A0A2A2F493</accession>
<dbReference type="Gene3D" id="1.25.40.10">
    <property type="entry name" value="Tetratricopeptide repeat domain"/>
    <property type="match status" value="1"/>
</dbReference>
<dbReference type="SUPFAM" id="SSF48452">
    <property type="entry name" value="TPR-like"/>
    <property type="match status" value="1"/>
</dbReference>
<reference evidence="2 3" key="1">
    <citation type="submission" date="2017-08" db="EMBL/GenBank/DDBJ databases">
        <title>Halovibrio sewagensis sp. nov., isolated from wastewater of high salinity.</title>
        <authorList>
            <person name="Dong X."/>
            <person name="Zhang G."/>
        </authorList>
    </citation>
    <scope>NUCLEOTIDE SEQUENCE [LARGE SCALE GENOMIC DNA]</scope>
    <source>
        <strain evidence="2 3">YL5-2</strain>
    </source>
</reference>
<dbReference type="Proteomes" id="UP000218896">
    <property type="component" value="Unassembled WGS sequence"/>
</dbReference>
<name>A0A2A2F493_9GAMM</name>
<evidence type="ECO:0008006" key="4">
    <source>
        <dbReference type="Google" id="ProtNLM"/>
    </source>
</evidence>
<feature type="signal peptide" evidence="1">
    <location>
        <begin position="1"/>
        <end position="22"/>
    </location>
</feature>
<sequence>MAIRLITVFVLFCALFVPSALASSLDRAREALDQDTPERAESILSENIPPDSVSDEERDELFFLLAETARHYEHFSEAGNQLNRISDPFWGGMGYYNLAMAYLERESLSRTRVALRVVRSLAGGDGSLRGADLVSRAHIAEGLLALREDDSPRAEQVLSRVRTDSTLVSEGLYLLGIARARNGSLHRALQTWQRVERFPVAWPGVVEARLARVWGYIESGHHGEALTTAERNRAYLERSIERLDGLREQVREHGLARLIRSELQGDQDLVEFLRGSRNHTRSPLIAWVLEYVADGGDPSVEPAKLDSGFLGFLADERERLAGFRDRNLRQQALVYEQVALRQTERPVQRGGWE</sequence>
<evidence type="ECO:0000256" key="1">
    <source>
        <dbReference type="SAM" id="SignalP"/>
    </source>
</evidence>
<keyword evidence="1" id="KW-0732">Signal</keyword>
<protein>
    <recommendedName>
        <fullName evidence="4">Tetratricopeptide repeat protein</fullName>
    </recommendedName>
</protein>
<comment type="caution">
    <text evidence="2">The sequence shown here is derived from an EMBL/GenBank/DDBJ whole genome shotgun (WGS) entry which is preliminary data.</text>
</comment>
<dbReference type="OrthoDB" id="6179093at2"/>
<dbReference type="RefSeq" id="WP_095618087.1">
    <property type="nucleotide sequence ID" value="NZ_NSKD01000006.1"/>
</dbReference>
<proteinExistence type="predicted"/>
<dbReference type="InterPro" id="IPR011990">
    <property type="entry name" value="TPR-like_helical_dom_sf"/>
</dbReference>
<dbReference type="AlphaFoldDB" id="A0A2A2F493"/>
<organism evidence="2 3">
    <name type="scientific">Halovibrio salipaludis</name>
    <dbReference type="NCBI Taxonomy" id="2032626"/>
    <lineage>
        <taxon>Bacteria</taxon>
        <taxon>Pseudomonadati</taxon>
        <taxon>Pseudomonadota</taxon>
        <taxon>Gammaproteobacteria</taxon>
        <taxon>Oceanospirillales</taxon>
        <taxon>Halomonadaceae</taxon>
        <taxon>Halovibrio</taxon>
    </lineage>
</organism>